<sequence>MKNLALLFAVILACLACCKAAVVQITDENFTDLIGKDDEWLIDFYADWCGYCKRLEPKYQAAERMLSKSSHSHVKVGAVNVETNPGLAARFFVSRLPTIVHIKDHEVRSLKPTQRENDIISFVTMEEWRDVDPKSGLISPFSLLQVHEAVVGKMVGYTGKVVKKLSAYSPWTLIGVLTGFLIFAISLPVMLSNRGSEEHETAAAAAEASLNDTTTKKAASTSTAKSPELRSRKSKRID</sequence>
<keyword evidence="11" id="KW-0676">Redox-active center</keyword>
<keyword evidence="17" id="KW-1185">Reference proteome</keyword>
<feature type="chain" id="PRO_5007899185" description="Thioredoxin domain-containing protein" evidence="14">
    <location>
        <begin position="21"/>
        <end position="238"/>
    </location>
</feature>
<evidence type="ECO:0000256" key="7">
    <source>
        <dbReference type="ARBA" id="ARBA00022982"/>
    </source>
</evidence>
<evidence type="ECO:0000256" key="10">
    <source>
        <dbReference type="ARBA" id="ARBA00023157"/>
    </source>
</evidence>
<name>A0A168N445_MUCCL</name>
<organism evidence="16 17">
    <name type="scientific">Mucor lusitanicus CBS 277.49</name>
    <dbReference type="NCBI Taxonomy" id="747725"/>
    <lineage>
        <taxon>Eukaryota</taxon>
        <taxon>Fungi</taxon>
        <taxon>Fungi incertae sedis</taxon>
        <taxon>Mucoromycota</taxon>
        <taxon>Mucoromycotina</taxon>
        <taxon>Mucoromycetes</taxon>
        <taxon>Mucorales</taxon>
        <taxon>Mucorineae</taxon>
        <taxon>Mucoraceae</taxon>
        <taxon>Mucor</taxon>
    </lineage>
</organism>
<comment type="subcellular location">
    <subcellularLocation>
        <location evidence="1">Endoplasmic reticulum membrane</location>
        <topology evidence="1">Single-pass type I membrane protein</topology>
    </subcellularLocation>
</comment>
<accession>A0A168N445</accession>
<evidence type="ECO:0000256" key="11">
    <source>
        <dbReference type="ARBA" id="ARBA00023284"/>
    </source>
</evidence>
<keyword evidence="8 13" id="KW-1133">Transmembrane helix</keyword>
<feature type="region of interest" description="Disordered" evidence="12">
    <location>
        <begin position="198"/>
        <end position="238"/>
    </location>
</feature>
<dbReference type="InterPro" id="IPR052454">
    <property type="entry name" value="TMX_domain-containing"/>
</dbReference>
<evidence type="ECO:0000256" key="6">
    <source>
        <dbReference type="ARBA" id="ARBA00022824"/>
    </source>
</evidence>
<keyword evidence="6" id="KW-0256">Endoplasmic reticulum</keyword>
<reference evidence="16 17" key="1">
    <citation type="submission" date="2015-06" db="EMBL/GenBank/DDBJ databases">
        <title>Expansion of signal transduction pathways in fungi by whole-genome duplication.</title>
        <authorList>
            <consortium name="DOE Joint Genome Institute"/>
            <person name="Corrochano L.M."/>
            <person name="Kuo A."/>
            <person name="Marcet-Houben M."/>
            <person name="Polaino S."/>
            <person name="Salamov A."/>
            <person name="Villalobos J.M."/>
            <person name="Alvarez M.I."/>
            <person name="Avalos J."/>
            <person name="Benito E.P."/>
            <person name="Benoit I."/>
            <person name="Burger G."/>
            <person name="Camino L.P."/>
            <person name="Canovas D."/>
            <person name="Cerda-Olmedo E."/>
            <person name="Cheng J.-F."/>
            <person name="Dominguez A."/>
            <person name="Elias M."/>
            <person name="Eslava A.P."/>
            <person name="Glaser F."/>
            <person name="Grimwood J."/>
            <person name="Gutierrez G."/>
            <person name="Heitman J."/>
            <person name="Henrissat B."/>
            <person name="Iturriaga E.A."/>
            <person name="Lang B.F."/>
            <person name="Lavin J.L."/>
            <person name="Lee S."/>
            <person name="Li W."/>
            <person name="Lindquist E."/>
            <person name="Lopez-Garcia S."/>
            <person name="Luque E.M."/>
            <person name="Marcos A.T."/>
            <person name="Martin J."/>
            <person name="Mccluskey K."/>
            <person name="Medina H.R."/>
            <person name="Miralles-Duran A."/>
            <person name="Miyazaki A."/>
            <person name="Munoz-Torres E."/>
            <person name="Oguiza J.A."/>
            <person name="Ohm R."/>
            <person name="Olmedo M."/>
            <person name="Orejas M."/>
            <person name="Ortiz-Castellanos L."/>
            <person name="Pisabarro A.G."/>
            <person name="Rodriguez-Romero J."/>
            <person name="Ruiz-Herrera J."/>
            <person name="Ruiz-Vazquez R."/>
            <person name="Sanz C."/>
            <person name="Schackwitz W."/>
            <person name="Schmutz J."/>
            <person name="Shahriari M."/>
            <person name="Shelest E."/>
            <person name="Silva-Franco F."/>
            <person name="Soanes D."/>
            <person name="Syed K."/>
            <person name="Tagua V.G."/>
            <person name="Talbot N.J."/>
            <person name="Thon M."/>
            <person name="De Vries R.P."/>
            <person name="Wiebenga A."/>
            <person name="Yadav J.S."/>
            <person name="Braun E.L."/>
            <person name="Baker S."/>
            <person name="Garre V."/>
            <person name="Horwitz B."/>
            <person name="Torres-Martinez S."/>
            <person name="Idnurm A."/>
            <person name="Herrera-Estrella A."/>
            <person name="Gabaldon T."/>
            <person name="Grigoriev I.V."/>
        </authorList>
    </citation>
    <scope>NUCLEOTIDE SEQUENCE [LARGE SCALE GENOMIC DNA]</scope>
    <source>
        <strain evidence="16 17">CBS 277.49</strain>
    </source>
</reference>
<keyword evidence="10" id="KW-1015">Disulfide bond</keyword>
<evidence type="ECO:0000313" key="16">
    <source>
        <dbReference type="EMBL" id="OAD05754.1"/>
    </source>
</evidence>
<dbReference type="Proteomes" id="UP000077051">
    <property type="component" value="Unassembled WGS sequence"/>
</dbReference>
<keyword evidence="7" id="KW-0249">Electron transport</keyword>
<dbReference type="STRING" id="747725.A0A168N445"/>
<keyword evidence="9 13" id="KW-0472">Membrane</keyword>
<dbReference type="PROSITE" id="PS51352">
    <property type="entry name" value="THIOREDOXIN_2"/>
    <property type="match status" value="1"/>
</dbReference>
<evidence type="ECO:0000259" key="15">
    <source>
        <dbReference type="PROSITE" id="PS51352"/>
    </source>
</evidence>
<evidence type="ECO:0000256" key="8">
    <source>
        <dbReference type="ARBA" id="ARBA00022989"/>
    </source>
</evidence>
<feature type="compositionally biased region" description="Low complexity" evidence="12">
    <location>
        <begin position="216"/>
        <end position="226"/>
    </location>
</feature>
<dbReference type="PANTHER" id="PTHR46107">
    <property type="entry name" value="DUMPY: SHORTER THAN WILD-TYPE"/>
    <property type="match status" value="1"/>
</dbReference>
<dbReference type="PROSITE" id="PS00194">
    <property type="entry name" value="THIOREDOXIN_1"/>
    <property type="match status" value="1"/>
</dbReference>
<evidence type="ECO:0000256" key="2">
    <source>
        <dbReference type="ARBA" id="ARBA00022448"/>
    </source>
</evidence>
<evidence type="ECO:0000256" key="3">
    <source>
        <dbReference type="ARBA" id="ARBA00022553"/>
    </source>
</evidence>
<evidence type="ECO:0000256" key="5">
    <source>
        <dbReference type="ARBA" id="ARBA00022729"/>
    </source>
</evidence>
<feature type="domain" description="Thioredoxin" evidence="15">
    <location>
        <begin position="14"/>
        <end position="137"/>
    </location>
</feature>
<dbReference type="InterPro" id="IPR017937">
    <property type="entry name" value="Thioredoxin_CS"/>
</dbReference>
<feature type="transmembrane region" description="Helical" evidence="13">
    <location>
        <begin position="171"/>
        <end position="191"/>
    </location>
</feature>
<evidence type="ECO:0000313" key="17">
    <source>
        <dbReference type="Proteomes" id="UP000077051"/>
    </source>
</evidence>
<keyword evidence="3" id="KW-0597">Phosphoprotein</keyword>
<evidence type="ECO:0000256" key="9">
    <source>
        <dbReference type="ARBA" id="ARBA00023136"/>
    </source>
</evidence>
<dbReference type="InterPro" id="IPR013766">
    <property type="entry name" value="Thioredoxin_domain"/>
</dbReference>
<dbReference type="PANTHER" id="PTHR46107:SF3">
    <property type="entry name" value="THIOREDOXIN DOMAIN-CONTAINING PROTEIN"/>
    <property type="match status" value="1"/>
</dbReference>
<dbReference type="GO" id="GO:0005789">
    <property type="term" value="C:endoplasmic reticulum membrane"/>
    <property type="evidence" value="ECO:0007669"/>
    <property type="project" value="UniProtKB-SubCell"/>
</dbReference>
<dbReference type="AlphaFoldDB" id="A0A168N445"/>
<keyword evidence="4 13" id="KW-0812">Transmembrane</keyword>
<dbReference type="GO" id="GO:0015036">
    <property type="term" value="F:disulfide oxidoreductase activity"/>
    <property type="evidence" value="ECO:0007669"/>
    <property type="project" value="TreeGrafter"/>
</dbReference>
<evidence type="ECO:0000256" key="14">
    <source>
        <dbReference type="SAM" id="SignalP"/>
    </source>
</evidence>
<feature type="compositionally biased region" description="Basic and acidic residues" evidence="12">
    <location>
        <begin position="227"/>
        <end position="238"/>
    </location>
</feature>
<comment type="caution">
    <text evidence="16">The sequence shown here is derived from an EMBL/GenBank/DDBJ whole genome shotgun (WGS) entry which is preliminary data.</text>
</comment>
<feature type="signal peptide" evidence="14">
    <location>
        <begin position="1"/>
        <end position="20"/>
    </location>
</feature>
<dbReference type="VEuPathDB" id="FungiDB:MUCCIDRAFT_159467"/>
<dbReference type="EMBL" id="AMYB01000002">
    <property type="protein sequence ID" value="OAD05754.1"/>
    <property type="molecule type" value="Genomic_DNA"/>
</dbReference>
<protein>
    <recommendedName>
        <fullName evidence="15">Thioredoxin domain-containing protein</fullName>
    </recommendedName>
</protein>
<dbReference type="OrthoDB" id="2121326at2759"/>
<proteinExistence type="predicted"/>
<keyword evidence="2" id="KW-0813">Transport</keyword>
<keyword evidence="5 14" id="KW-0732">Signal</keyword>
<evidence type="ECO:0000256" key="4">
    <source>
        <dbReference type="ARBA" id="ARBA00022692"/>
    </source>
</evidence>
<dbReference type="Pfam" id="PF00085">
    <property type="entry name" value="Thioredoxin"/>
    <property type="match status" value="1"/>
</dbReference>
<evidence type="ECO:0000256" key="12">
    <source>
        <dbReference type="SAM" id="MobiDB-lite"/>
    </source>
</evidence>
<gene>
    <name evidence="16" type="ORF">MUCCIDRAFT_159467</name>
</gene>
<dbReference type="Gene3D" id="3.40.30.10">
    <property type="entry name" value="Glutaredoxin"/>
    <property type="match status" value="1"/>
</dbReference>
<dbReference type="InterPro" id="IPR036249">
    <property type="entry name" value="Thioredoxin-like_sf"/>
</dbReference>
<evidence type="ECO:0000256" key="1">
    <source>
        <dbReference type="ARBA" id="ARBA00004115"/>
    </source>
</evidence>
<dbReference type="SUPFAM" id="SSF52833">
    <property type="entry name" value="Thioredoxin-like"/>
    <property type="match status" value="1"/>
</dbReference>
<evidence type="ECO:0000256" key="13">
    <source>
        <dbReference type="SAM" id="Phobius"/>
    </source>
</evidence>